<comment type="caution">
    <text evidence="1">The sequence shown here is derived from an EMBL/GenBank/DDBJ whole genome shotgun (WGS) entry which is preliminary data.</text>
</comment>
<protein>
    <submittedName>
        <fullName evidence="1">Uncharacterized protein</fullName>
    </submittedName>
</protein>
<dbReference type="AlphaFoldDB" id="A0AA40FIV3"/>
<keyword evidence="2" id="KW-1185">Reference proteome</keyword>
<organism evidence="1 2">
    <name type="scientific">Melipona bicolor</name>
    <dbReference type="NCBI Taxonomy" id="60889"/>
    <lineage>
        <taxon>Eukaryota</taxon>
        <taxon>Metazoa</taxon>
        <taxon>Ecdysozoa</taxon>
        <taxon>Arthropoda</taxon>
        <taxon>Hexapoda</taxon>
        <taxon>Insecta</taxon>
        <taxon>Pterygota</taxon>
        <taxon>Neoptera</taxon>
        <taxon>Endopterygota</taxon>
        <taxon>Hymenoptera</taxon>
        <taxon>Apocrita</taxon>
        <taxon>Aculeata</taxon>
        <taxon>Apoidea</taxon>
        <taxon>Anthophila</taxon>
        <taxon>Apidae</taxon>
        <taxon>Melipona</taxon>
    </lineage>
</organism>
<reference evidence="1" key="1">
    <citation type="submission" date="2021-10" db="EMBL/GenBank/DDBJ databases">
        <title>Melipona bicolor Genome sequencing and assembly.</title>
        <authorList>
            <person name="Araujo N.S."/>
            <person name="Arias M.C."/>
        </authorList>
    </citation>
    <scope>NUCLEOTIDE SEQUENCE</scope>
    <source>
        <strain evidence="1">USP_2M_L1-L4_2017</strain>
        <tissue evidence="1">Whole body</tissue>
    </source>
</reference>
<dbReference type="EMBL" id="JAHYIQ010000034">
    <property type="protein sequence ID" value="KAK1119796.1"/>
    <property type="molecule type" value="Genomic_DNA"/>
</dbReference>
<dbReference type="Proteomes" id="UP001177670">
    <property type="component" value="Unassembled WGS sequence"/>
</dbReference>
<proteinExistence type="predicted"/>
<sequence length="181" mass="20803">MESNYVAFSFSLIEKDLATCRYSDEFCFSSCKSNQSEFNWLGFKGVSFSKIHGKLSHLLRAKHRVIHVDTHCAARNVDEPTYVKENLGQTGVAVARARAFFVLQDHYFLLGDYAVYTKVGAIVGHDVNVTNRLLDRSSANSYYIVVQQRPKMQAQWWMLKITWSFKRQDPLKSSLNSFNCL</sequence>
<evidence type="ECO:0000313" key="1">
    <source>
        <dbReference type="EMBL" id="KAK1119796.1"/>
    </source>
</evidence>
<name>A0AA40FIV3_9HYME</name>
<evidence type="ECO:0000313" key="2">
    <source>
        <dbReference type="Proteomes" id="UP001177670"/>
    </source>
</evidence>
<gene>
    <name evidence="1" type="ORF">K0M31_012874</name>
</gene>
<accession>A0AA40FIV3</accession>